<evidence type="ECO:0000313" key="2">
    <source>
        <dbReference type="Proteomes" id="UP001165960"/>
    </source>
</evidence>
<keyword evidence="2" id="KW-1185">Reference proteome</keyword>
<reference evidence="1" key="1">
    <citation type="submission" date="2022-04" db="EMBL/GenBank/DDBJ databases">
        <title>Genome of the entomopathogenic fungus Entomophthora muscae.</title>
        <authorList>
            <person name="Elya C."/>
            <person name="Lovett B.R."/>
            <person name="Lee E."/>
            <person name="Macias A.M."/>
            <person name="Hajek A.E."/>
            <person name="De Bivort B.L."/>
            <person name="Kasson M.T."/>
            <person name="De Fine Licht H.H."/>
            <person name="Stajich J.E."/>
        </authorList>
    </citation>
    <scope>NUCLEOTIDE SEQUENCE</scope>
    <source>
        <strain evidence="1">Berkeley</strain>
    </source>
</reference>
<name>A0ACC2THZ8_9FUNG</name>
<protein>
    <submittedName>
        <fullName evidence="1">Uncharacterized protein</fullName>
    </submittedName>
</protein>
<proteinExistence type="predicted"/>
<accession>A0ACC2THZ8</accession>
<evidence type="ECO:0000313" key="1">
    <source>
        <dbReference type="EMBL" id="KAJ9074091.1"/>
    </source>
</evidence>
<dbReference type="Proteomes" id="UP001165960">
    <property type="component" value="Unassembled WGS sequence"/>
</dbReference>
<sequence length="322" mass="35907">MKSTLFAVLAGAYAQSNYSVIEGYYRNNLKVDVYTRTWEPAKGNTVAKLVFVHGFNDMSSHYNDIFSKFAEAGIKVHAFDQVGCGKTGEKANNLGGAMGMDRVRIDIDDAIERIYDTKTPLFLMGHSFGGSTTIDYLARGKKRDLISGAIAAAPDLELAPESQPNSLAAEAIKALVSIAPKMKVHFSLDANFLSRNKTYVEEVKKEPLQNSFWASIQARDVISGGRYILDGGYKEIKVPRLLIAHGSGDKITNHNTSEKFAQTLSQQDLPKSVIFKSYPGAYHELHNETNKDEVIVDFIKWILDKIETKSSWRRFLPGIRKF</sequence>
<gene>
    <name evidence="1" type="ORF">DSO57_1009686</name>
</gene>
<dbReference type="EMBL" id="QTSX02002871">
    <property type="protein sequence ID" value="KAJ9074091.1"/>
    <property type="molecule type" value="Genomic_DNA"/>
</dbReference>
<organism evidence="1 2">
    <name type="scientific">Entomophthora muscae</name>
    <dbReference type="NCBI Taxonomy" id="34485"/>
    <lineage>
        <taxon>Eukaryota</taxon>
        <taxon>Fungi</taxon>
        <taxon>Fungi incertae sedis</taxon>
        <taxon>Zoopagomycota</taxon>
        <taxon>Entomophthoromycotina</taxon>
        <taxon>Entomophthoromycetes</taxon>
        <taxon>Entomophthorales</taxon>
        <taxon>Entomophthoraceae</taxon>
        <taxon>Entomophthora</taxon>
    </lineage>
</organism>
<comment type="caution">
    <text evidence="1">The sequence shown here is derived from an EMBL/GenBank/DDBJ whole genome shotgun (WGS) entry which is preliminary data.</text>
</comment>